<dbReference type="Proteomes" id="UP000469125">
    <property type="component" value="Unassembled WGS sequence"/>
</dbReference>
<dbReference type="EMBL" id="WOCA01000036">
    <property type="protein sequence ID" value="MUK90832.1"/>
    <property type="molecule type" value="Genomic_DNA"/>
</dbReference>
<dbReference type="InterPro" id="IPR025062">
    <property type="entry name" value="DUF4003"/>
</dbReference>
<evidence type="ECO:0000313" key="1">
    <source>
        <dbReference type="EMBL" id="MUK90832.1"/>
    </source>
</evidence>
<gene>
    <name evidence="1" type="ORF">GMD78_21075</name>
</gene>
<accession>A0A6N8FMK9</accession>
<comment type="caution">
    <text evidence="1">The sequence shown here is derived from an EMBL/GenBank/DDBJ whole genome shotgun (WGS) entry which is preliminary data.</text>
</comment>
<proteinExistence type="predicted"/>
<reference evidence="1 2" key="1">
    <citation type="submission" date="2019-11" db="EMBL/GenBank/DDBJ databases">
        <authorList>
            <person name="Li X."/>
        </authorList>
    </citation>
    <scope>NUCLEOTIDE SEQUENCE [LARGE SCALE GENOMIC DNA]</scope>
    <source>
        <strain evidence="1 2">L9</strain>
    </source>
</reference>
<keyword evidence="2" id="KW-1185">Reference proteome</keyword>
<organism evidence="1 2">
    <name type="scientific">Ornithinibacillus caprae</name>
    <dbReference type="NCBI Taxonomy" id="2678566"/>
    <lineage>
        <taxon>Bacteria</taxon>
        <taxon>Bacillati</taxon>
        <taxon>Bacillota</taxon>
        <taxon>Bacilli</taxon>
        <taxon>Bacillales</taxon>
        <taxon>Bacillaceae</taxon>
        <taxon>Ornithinibacillus</taxon>
    </lineage>
</organism>
<protein>
    <submittedName>
        <fullName evidence="1">DUF4003 family protein</fullName>
    </submittedName>
</protein>
<dbReference type="Pfam" id="PF13170">
    <property type="entry name" value="DUF4003"/>
    <property type="match status" value="1"/>
</dbReference>
<sequence>MDTKIQNYIDTYEILHQNMKWKVTDKNILMTIASIYTMNNKMLNIEKMLKISDSIKGRAGLFSSMKSYPRFTTAAMLDVNFEDPENQVEQLFDYYERFREAKFSSGTFTYMAATILLTNQDQVKSVEQTINKVKSIYDGMKKEHGFLTSSGDYPLATLLAFEDKEDIIDHIEMYYERLAKNGFRKGNDLQILSHILSLSDDINVEQLVSRAVSVYDSLKTVRIKPKAMYYPAIGILTLLPPEELDIQVIVNMYEKLNQEKQFKWQKDMNVLLAVSFYVNEKLENNGLAETSIYSVLESIIQAQQAVMIAAVTGATAAASSSNN</sequence>
<evidence type="ECO:0000313" key="2">
    <source>
        <dbReference type="Proteomes" id="UP000469125"/>
    </source>
</evidence>
<name>A0A6N8FMK9_9BACI</name>
<dbReference type="AlphaFoldDB" id="A0A6N8FMK9"/>
<dbReference type="RefSeq" id="WP_155671987.1">
    <property type="nucleotide sequence ID" value="NZ_WOCA01000036.1"/>
</dbReference>